<dbReference type="AlphaFoldDB" id="A0A193SLS3"/>
<dbReference type="Proteomes" id="UP000239025">
    <property type="component" value="Chromosome 1"/>
</dbReference>
<evidence type="ECO:0000313" key="2">
    <source>
        <dbReference type="EMBL" id="SOS17534.1"/>
    </source>
</evidence>
<accession>A0A193SLS3</accession>
<feature type="region of interest" description="Disordered" evidence="1">
    <location>
        <begin position="96"/>
        <end position="129"/>
    </location>
</feature>
<keyword evidence="3" id="KW-1185">Reference proteome</keyword>
<evidence type="ECO:0000313" key="3">
    <source>
        <dbReference type="Proteomes" id="UP000239025"/>
    </source>
</evidence>
<dbReference type="RefSeq" id="WP_197676932.1">
    <property type="nucleotide sequence ID" value="NZ_LT222319.1"/>
</dbReference>
<evidence type="ECO:0000256" key="1">
    <source>
        <dbReference type="SAM" id="MobiDB-lite"/>
    </source>
</evidence>
<sequence length="129" mass="14136">MSATGETRLFTLISQRQLELYALSLEHGPNFDPAHIFSAYQAETGGVTGCILLDPDTGAFTYLAMRRRIDHCWIKVDESGPYSTPETALDLLTVAMPASDPPEPSPPGVRRRPHLLKPGPRGHFQSSSC</sequence>
<name>A0A193SLS3_9PSED</name>
<organism evidence="2 3">
    <name type="scientific">Pseudomonas cerasi</name>
    <dbReference type="NCBI Taxonomy" id="1583341"/>
    <lineage>
        <taxon>Bacteria</taxon>
        <taxon>Pseudomonadati</taxon>
        <taxon>Pseudomonadota</taxon>
        <taxon>Gammaproteobacteria</taxon>
        <taxon>Pseudomonadales</taxon>
        <taxon>Pseudomonadaceae</taxon>
        <taxon>Pseudomonas</taxon>
    </lineage>
</organism>
<dbReference type="EMBL" id="LT963395">
    <property type="protein sequence ID" value="SOS17534.1"/>
    <property type="molecule type" value="Genomic_DNA"/>
</dbReference>
<protein>
    <submittedName>
        <fullName evidence="2">Uncharacterized protein</fullName>
    </submittedName>
</protein>
<gene>
    <name evidence="2" type="ORF">PL963_01568</name>
</gene>
<proteinExistence type="predicted"/>
<reference evidence="3" key="1">
    <citation type="submission" date="2017-11" db="EMBL/GenBank/DDBJ databases">
        <authorList>
            <person name="Blom J."/>
        </authorList>
    </citation>
    <scope>NUCLEOTIDE SEQUENCE [LARGE SCALE GENOMIC DNA]</scope>
</reference>